<protein>
    <recommendedName>
        <fullName evidence="7">Major facilitator superfamily (MFS) profile domain-containing protein</fullName>
    </recommendedName>
</protein>
<feature type="transmembrane region" description="Helical" evidence="6">
    <location>
        <begin position="61"/>
        <end position="82"/>
    </location>
</feature>
<feature type="domain" description="Major facilitator superfamily (MFS) profile" evidence="7">
    <location>
        <begin position="1"/>
        <end position="390"/>
    </location>
</feature>
<dbReference type="InterPro" id="IPR003663">
    <property type="entry name" value="Sugar/inositol_transpt"/>
</dbReference>
<feature type="transmembrane region" description="Helical" evidence="6">
    <location>
        <begin position="37"/>
        <end position="55"/>
    </location>
</feature>
<evidence type="ECO:0000313" key="8">
    <source>
        <dbReference type="EMBL" id="KAJ3653787.1"/>
    </source>
</evidence>
<evidence type="ECO:0000256" key="1">
    <source>
        <dbReference type="ARBA" id="ARBA00004141"/>
    </source>
</evidence>
<feature type="transmembrane region" description="Helical" evidence="6">
    <location>
        <begin position="335"/>
        <end position="355"/>
    </location>
</feature>
<dbReference type="SUPFAM" id="SSF103473">
    <property type="entry name" value="MFS general substrate transporter"/>
    <property type="match status" value="1"/>
</dbReference>
<dbReference type="PANTHER" id="PTHR48021:SF32">
    <property type="entry name" value="FACILITATED TREHALOSE TRANSPORTER TRET1-2 HOMOLOG-LIKE PROTEIN"/>
    <property type="match status" value="1"/>
</dbReference>
<dbReference type="PROSITE" id="PS00216">
    <property type="entry name" value="SUGAR_TRANSPORT_1"/>
    <property type="match status" value="1"/>
</dbReference>
<dbReference type="GO" id="GO:0022857">
    <property type="term" value="F:transmembrane transporter activity"/>
    <property type="evidence" value="ECO:0007669"/>
    <property type="project" value="InterPro"/>
</dbReference>
<evidence type="ECO:0000259" key="7">
    <source>
        <dbReference type="PROSITE" id="PS50850"/>
    </source>
</evidence>
<keyword evidence="9" id="KW-1185">Reference proteome</keyword>
<dbReference type="InterPro" id="IPR005828">
    <property type="entry name" value="MFS_sugar_transport-like"/>
</dbReference>
<gene>
    <name evidence="8" type="ORF">Zmor_013021</name>
</gene>
<dbReference type="InterPro" id="IPR005829">
    <property type="entry name" value="Sugar_transporter_CS"/>
</dbReference>
<comment type="subcellular location">
    <subcellularLocation>
        <location evidence="1">Membrane</location>
        <topology evidence="1">Multi-pass membrane protein</topology>
    </subcellularLocation>
</comment>
<dbReference type="PANTHER" id="PTHR48021">
    <property type="match status" value="1"/>
</dbReference>
<dbReference type="Pfam" id="PF00083">
    <property type="entry name" value="Sugar_tr"/>
    <property type="match status" value="1"/>
</dbReference>
<keyword evidence="4 6" id="KW-0472">Membrane</keyword>
<dbReference type="Gene3D" id="1.20.1250.20">
    <property type="entry name" value="MFS general substrate transporter like domains"/>
    <property type="match status" value="1"/>
</dbReference>
<feature type="transmembrane region" description="Helical" evidence="6">
    <location>
        <begin position="200"/>
        <end position="223"/>
    </location>
</feature>
<keyword evidence="5" id="KW-0325">Glycoprotein</keyword>
<dbReference type="InterPro" id="IPR050549">
    <property type="entry name" value="MFS_Trehalose_Transporter"/>
</dbReference>
<keyword evidence="2 6" id="KW-0812">Transmembrane</keyword>
<dbReference type="InterPro" id="IPR020846">
    <property type="entry name" value="MFS_dom"/>
</dbReference>
<dbReference type="FunFam" id="1.20.1250.20:FF:000249">
    <property type="entry name" value="facilitated trehalose transporter Tret1"/>
    <property type="match status" value="1"/>
</dbReference>
<evidence type="ECO:0000256" key="5">
    <source>
        <dbReference type="ARBA" id="ARBA00023180"/>
    </source>
</evidence>
<name>A0AA38IGX6_9CUCU</name>
<feature type="transmembrane region" description="Helical" evidence="6">
    <location>
        <begin position="361"/>
        <end position="382"/>
    </location>
</feature>
<evidence type="ECO:0000313" key="9">
    <source>
        <dbReference type="Proteomes" id="UP001168821"/>
    </source>
</evidence>
<dbReference type="PROSITE" id="PS50850">
    <property type="entry name" value="MFS"/>
    <property type="match status" value="1"/>
</dbReference>
<evidence type="ECO:0000256" key="6">
    <source>
        <dbReference type="SAM" id="Phobius"/>
    </source>
</evidence>
<dbReference type="GO" id="GO:0016020">
    <property type="term" value="C:membrane"/>
    <property type="evidence" value="ECO:0007669"/>
    <property type="project" value="UniProtKB-SubCell"/>
</dbReference>
<feature type="transmembrane region" description="Helical" evidence="6">
    <location>
        <begin position="235"/>
        <end position="257"/>
    </location>
</feature>
<sequence>MHTIRYGQLTTSLGAITNPVGSILSGLLAEYVGRKKAIQISSIPFLVGWLCIGLADDIALLYAGRLVTGIAAGMSSACYTYVSEVATPENRGILQALGPICASFGILLTYTLGYFLNWATVAFLSVFFAVFTLIAVEFLPESPPYLIKKGHNSRGYDSYLWFRRNVAVAHQEILNQSSNDKTISSSTKEVYLSAATVKPFLILVTLFFLQELSGIYTILFYAVNFFEETDLNMNTYVSSIIVGIIRFVMSIVTAILVNKFGRKILCMSSSAGMSATMLVMVVYFKYYEVHSDESRVLPLLPLVCVIFNVMFSMVGMLPIPWILVGELFPLEVRSIMSGIVICIAQCFIFIFVKIYPDMITYLNFSGTLSTFLVASVVALLFCKTILPETKNKSLEEIEESFKNRKLGGKLEGYDNRGFVLNPETFNKKSDEIFTVQVL</sequence>
<evidence type="ECO:0000256" key="2">
    <source>
        <dbReference type="ARBA" id="ARBA00022692"/>
    </source>
</evidence>
<evidence type="ECO:0000256" key="3">
    <source>
        <dbReference type="ARBA" id="ARBA00022989"/>
    </source>
</evidence>
<feature type="transmembrane region" description="Helical" evidence="6">
    <location>
        <begin position="299"/>
        <end position="323"/>
    </location>
</feature>
<reference evidence="8" key="1">
    <citation type="journal article" date="2023" name="G3 (Bethesda)">
        <title>Whole genome assemblies of Zophobas morio and Tenebrio molitor.</title>
        <authorList>
            <person name="Kaur S."/>
            <person name="Stinson S.A."/>
            <person name="diCenzo G.C."/>
        </authorList>
    </citation>
    <scope>NUCLEOTIDE SEQUENCE</scope>
    <source>
        <strain evidence="8">QUZm001</strain>
    </source>
</reference>
<evidence type="ECO:0000256" key="4">
    <source>
        <dbReference type="ARBA" id="ARBA00023136"/>
    </source>
</evidence>
<proteinExistence type="predicted"/>
<feature type="transmembrane region" description="Helical" evidence="6">
    <location>
        <begin position="118"/>
        <end position="139"/>
    </location>
</feature>
<dbReference type="AlphaFoldDB" id="A0AA38IGX6"/>
<keyword evidence="3 6" id="KW-1133">Transmembrane helix</keyword>
<comment type="caution">
    <text evidence="8">The sequence shown here is derived from an EMBL/GenBank/DDBJ whole genome shotgun (WGS) entry which is preliminary data.</text>
</comment>
<dbReference type="PRINTS" id="PR00171">
    <property type="entry name" value="SUGRTRNSPORT"/>
</dbReference>
<dbReference type="EMBL" id="JALNTZ010000004">
    <property type="protein sequence ID" value="KAJ3653787.1"/>
    <property type="molecule type" value="Genomic_DNA"/>
</dbReference>
<organism evidence="8 9">
    <name type="scientific">Zophobas morio</name>
    <dbReference type="NCBI Taxonomy" id="2755281"/>
    <lineage>
        <taxon>Eukaryota</taxon>
        <taxon>Metazoa</taxon>
        <taxon>Ecdysozoa</taxon>
        <taxon>Arthropoda</taxon>
        <taxon>Hexapoda</taxon>
        <taxon>Insecta</taxon>
        <taxon>Pterygota</taxon>
        <taxon>Neoptera</taxon>
        <taxon>Endopterygota</taxon>
        <taxon>Coleoptera</taxon>
        <taxon>Polyphaga</taxon>
        <taxon>Cucujiformia</taxon>
        <taxon>Tenebrionidae</taxon>
        <taxon>Zophobas</taxon>
    </lineage>
</organism>
<feature type="transmembrane region" description="Helical" evidence="6">
    <location>
        <begin position="264"/>
        <end position="287"/>
    </location>
</feature>
<dbReference type="Proteomes" id="UP001168821">
    <property type="component" value="Unassembled WGS sequence"/>
</dbReference>
<dbReference type="InterPro" id="IPR036259">
    <property type="entry name" value="MFS_trans_sf"/>
</dbReference>
<accession>A0AA38IGX6</accession>
<feature type="transmembrane region" description="Helical" evidence="6">
    <location>
        <begin position="94"/>
        <end position="112"/>
    </location>
</feature>